<dbReference type="InterPro" id="IPR012677">
    <property type="entry name" value="Nucleotide-bd_a/b_plait_sf"/>
</dbReference>
<gene>
    <name evidence="4" type="ORF">Fcan01_16059</name>
</gene>
<sequence length="533" mass="61594">MDKLYFFNTPPEMEEEDLRRFLRNKDDCFLVGPVPLVKIFEESETHDAQGFVIFRDREQAGEALNCNGDVCMGRKIFFRYPWSSIDQFVKRTKHRYDDTTPTDISQPVEFMIFERGKCVTDLPGKFEAISIASENKRKEPKRYWEQVQQCERFFGKTNTKPQEMNETMAKEILKANSQQINVGSHPLEDMIKGLQIDKKVFAKLSFDYDLFKDSQGILVSTVRHLRDLVTHLATKKVIGLDLEGYNRGVYRGTTSIIQISTEQNNYVVDACAHLMRPAIKTGLKFILESPNTWKIMAGLKSDNLSLQRDFGIYLFPVIELQIAMRFYLELLGEKCLVCQRLTSLCPRGRHGSVLQECMESSFDKIFKHFYPTLEMSKVPQKANWCTRPIHNDLLRYATLDSALALNIWDKMAVQFREKSKLDIIQDDVVVRSNILLLQLNPFEKEEEDIEKFVRKNFSFGEAKEIGRAAMKFRNYVGIIPKKPVSEIWPDEGVVKFVNLYVGGAENSVLMKQLQKHLSSDNALRVLKIKGSLN</sequence>
<keyword evidence="4" id="KW-0378">Hydrolase</keyword>
<dbReference type="InterPro" id="IPR035979">
    <property type="entry name" value="RBD_domain_sf"/>
</dbReference>
<dbReference type="EMBL" id="LNIX01000010">
    <property type="protein sequence ID" value="OXA49700.1"/>
    <property type="molecule type" value="Genomic_DNA"/>
</dbReference>
<dbReference type="InterPro" id="IPR012337">
    <property type="entry name" value="RNaseH-like_sf"/>
</dbReference>
<keyword evidence="5" id="KW-1185">Reference proteome</keyword>
<proteinExistence type="predicted"/>
<dbReference type="GO" id="GO:0071044">
    <property type="term" value="P:histone mRNA catabolic process"/>
    <property type="evidence" value="ECO:0007669"/>
    <property type="project" value="TreeGrafter"/>
</dbReference>
<keyword evidence="4" id="KW-0540">Nuclease</keyword>
<keyword evidence="4" id="KW-0269">Exonuclease</keyword>
<dbReference type="GO" id="GO:0071035">
    <property type="term" value="P:nuclear polyadenylation-dependent rRNA catabolic process"/>
    <property type="evidence" value="ECO:0007669"/>
    <property type="project" value="TreeGrafter"/>
</dbReference>
<organism evidence="4 5">
    <name type="scientific">Folsomia candida</name>
    <name type="common">Springtail</name>
    <dbReference type="NCBI Taxonomy" id="158441"/>
    <lineage>
        <taxon>Eukaryota</taxon>
        <taxon>Metazoa</taxon>
        <taxon>Ecdysozoa</taxon>
        <taxon>Arthropoda</taxon>
        <taxon>Hexapoda</taxon>
        <taxon>Collembola</taxon>
        <taxon>Entomobryomorpha</taxon>
        <taxon>Isotomoidea</taxon>
        <taxon>Isotomidae</taxon>
        <taxon>Proisotominae</taxon>
        <taxon>Folsomia</taxon>
    </lineage>
</organism>
<dbReference type="PROSITE" id="PS50102">
    <property type="entry name" value="RRM"/>
    <property type="match status" value="1"/>
</dbReference>
<dbReference type="GO" id="GO:0005730">
    <property type="term" value="C:nucleolus"/>
    <property type="evidence" value="ECO:0007669"/>
    <property type="project" value="TreeGrafter"/>
</dbReference>
<dbReference type="SUPFAM" id="SSF53098">
    <property type="entry name" value="Ribonuclease H-like"/>
    <property type="match status" value="1"/>
</dbReference>
<dbReference type="InterPro" id="IPR036397">
    <property type="entry name" value="RNaseH_sf"/>
</dbReference>
<dbReference type="GO" id="GO:0000175">
    <property type="term" value="F:3'-5'-RNA exonuclease activity"/>
    <property type="evidence" value="ECO:0007669"/>
    <property type="project" value="InterPro"/>
</dbReference>
<dbReference type="PANTHER" id="PTHR12124">
    <property type="entry name" value="POLYMYOSITIS/SCLERODERMA AUTOANTIGEN-RELATED"/>
    <property type="match status" value="1"/>
</dbReference>
<dbReference type="Gene3D" id="3.30.70.330">
    <property type="match status" value="1"/>
</dbReference>
<accession>A0A226DXB5</accession>
<dbReference type="Gene3D" id="3.30.420.10">
    <property type="entry name" value="Ribonuclease H-like superfamily/Ribonuclease H"/>
    <property type="match status" value="1"/>
</dbReference>
<dbReference type="InterPro" id="IPR045092">
    <property type="entry name" value="Rrp6-like"/>
</dbReference>
<dbReference type="InterPro" id="IPR055204">
    <property type="entry name" value="HNRNPL_RRM"/>
</dbReference>
<dbReference type="Proteomes" id="UP000198287">
    <property type="component" value="Unassembled WGS sequence"/>
</dbReference>
<dbReference type="InterPro" id="IPR000504">
    <property type="entry name" value="RRM_dom"/>
</dbReference>
<evidence type="ECO:0000259" key="3">
    <source>
        <dbReference type="PROSITE" id="PS50102"/>
    </source>
</evidence>
<reference evidence="4 5" key="1">
    <citation type="submission" date="2015-12" db="EMBL/GenBank/DDBJ databases">
        <title>The genome of Folsomia candida.</title>
        <authorList>
            <person name="Faddeeva A."/>
            <person name="Derks M.F."/>
            <person name="Anvar Y."/>
            <person name="Smit S."/>
            <person name="Van Straalen N."/>
            <person name="Roelofs D."/>
        </authorList>
    </citation>
    <scope>NUCLEOTIDE SEQUENCE [LARGE SCALE GENOMIC DNA]</scope>
    <source>
        <strain evidence="4 5">VU population</strain>
        <tissue evidence="4">Whole body</tissue>
    </source>
</reference>
<dbReference type="AlphaFoldDB" id="A0A226DXB5"/>
<evidence type="ECO:0000256" key="2">
    <source>
        <dbReference type="PROSITE-ProRule" id="PRU00176"/>
    </source>
</evidence>
<feature type="domain" description="RRM" evidence="3">
    <location>
        <begin position="2"/>
        <end position="83"/>
    </location>
</feature>
<dbReference type="Pfam" id="PF01612">
    <property type="entry name" value="DNA_pol_A_exo1"/>
    <property type="match status" value="1"/>
</dbReference>
<dbReference type="InterPro" id="IPR002562">
    <property type="entry name" value="3'-5'_exonuclease_dom"/>
</dbReference>
<evidence type="ECO:0000313" key="5">
    <source>
        <dbReference type="Proteomes" id="UP000198287"/>
    </source>
</evidence>
<dbReference type="SMART" id="SM00474">
    <property type="entry name" value="35EXOc"/>
    <property type="match status" value="1"/>
</dbReference>
<dbReference type="GO" id="GO:0071051">
    <property type="term" value="P:poly(A)-dependent snoRNA 3'-end processing"/>
    <property type="evidence" value="ECO:0007669"/>
    <property type="project" value="TreeGrafter"/>
</dbReference>
<dbReference type="SUPFAM" id="SSF54928">
    <property type="entry name" value="RNA-binding domain, RBD"/>
    <property type="match status" value="1"/>
</dbReference>
<keyword evidence="1 2" id="KW-0694">RNA-binding</keyword>
<name>A0A226DXB5_FOLCA</name>
<dbReference type="GO" id="GO:0071037">
    <property type="term" value="P:nuclear polyadenylation-dependent snRNA catabolic process"/>
    <property type="evidence" value="ECO:0007669"/>
    <property type="project" value="TreeGrafter"/>
</dbReference>
<evidence type="ECO:0000256" key="1">
    <source>
        <dbReference type="ARBA" id="ARBA00022884"/>
    </source>
</evidence>
<dbReference type="GO" id="GO:0071040">
    <property type="term" value="P:nuclear polyadenylation-dependent antisense transcript catabolic process"/>
    <property type="evidence" value="ECO:0007669"/>
    <property type="project" value="TreeGrafter"/>
</dbReference>
<dbReference type="GO" id="GO:0071036">
    <property type="term" value="P:nuclear polyadenylation-dependent snoRNA catabolic process"/>
    <property type="evidence" value="ECO:0007669"/>
    <property type="project" value="TreeGrafter"/>
</dbReference>
<dbReference type="PANTHER" id="PTHR12124:SF47">
    <property type="entry name" value="EXOSOME COMPONENT 10"/>
    <property type="match status" value="1"/>
</dbReference>
<dbReference type="GO" id="GO:0071038">
    <property type="term" value="P:TRAMP-dependent tRNA surveillance pathway"/>
    <property type="evidence" value="ECO:0007669"/>
    <property type="project" value="TreeGrafter"/>
</dbReference>
<dbReference type="Pfam" id="PF22976">
    <property type="entry name" value="RRM_10"/>
    <property type="match status" value="1"/>
</dbReference>
<dbReference type="GO" id="GO:0000176">
    <property type="term" value="C:nuclear exosome (RNase complex)"/>
    <property type="evidence" value="ECO:0007669"/>
    <property type="project" value="TreeGrafter"/>
</dbReference>
<comment type="caution">
    <text evidence="4">The sequence shown here is derived from an EMBL/GenBank/DDBJ whole genome shotgun (WGS) entry which is preliminary data.</text>
</comment>
<dbReference type="STRING" id="158441.A0A226DXB5"/>
<dbReference type="GO" id="GO:0003727">
    <property type="term" value="F:single-stranded RNA binding"/>
    <property type="evidence" value="ECO:0007669"/>
    <property type="project" value="TreeGrafter"/>
</dbReference>
<protein>
    <submittedName>
        <fullName evidence="4">Exosome complex exonuclease rrp6</fullName>
    </submittedName>
</protein>
<dbReference type="GO" id="GO:0071039">
    <property type="term" value="P:nuclear polyadenylation-dependent CUT catabolic process"/>
    <property type="evidence" value="ECO:0007669"/>
    <property type="project" value="TreeGrafter"/>
</dbReference>
<dbReference type="GO" id="GO:0000467">
    <property type="term" value="P:exonucleolytic trimming to generate mature 3'-end of 5.8S rRNA from tricistronic rRNA transcript (SSU-rRNA, 5.8S rRNA, LSU-rRNA)"/>
    <property type="evidence" value="ECO:0007669"/>
    <property type="project" value="InterPro"/>
</dbReference>
<evidence type="ECO:0000313" key="4">
    <source>
        <dbReference type="EMBL" id="OXA49700.1"/>
    </source>
</evidence>